<dbReference type="NCBIfam" id="TIGR02397">
    <property type="entry name" value="dnaX_nterm"/>
    <property type="match status" value="1"/>
</dbReference>
<dbReference type="Gene3D" id="1.10.8.60">
    <property type="match status" value="1"/>
</dbReference>
<keyword evidence="12" id="KW-0175">Coiled coil</keyword>
<evidence type="ECO:0000256" key="12">
    <source>
        <dbReference type="SAM" id="Coils"/>
    </source>
</evidence>
<dbReference type="AlphaFoldDB" id="A0A3P3QXG6"/>
<keyword evidence="9" id="KW-0067">ATP-binding</keyword>
<dbReference type="GO" id="GO:0009360">
    <property type="term" value="C:DNA polymerase III complex"/>
    <property type="evidence" value="ECO:0007669"/>
    <property type="project" value="InterPro"/>
</dbReference>
<comment type="similarity">
    <text evidence="1">Belongs to the DnaX/STICHEL family.</text>
</comment>
<evidence type="ECO:0000256" key="9">
    <source>
        <dbReference type="ARBA" id="ARBA00022840"/>
    </source>
</evidence>
<keyword evidence="4 14" id="KW-0548">Nucleotidyltransferase</keyword>
<evidence type="ECO:0000256" key="8">
    <source>
        <dbReference type="ARBA" id="ARBA00022833"/>
    </source>
</evidence>
<dbReference type="PANTHER" id="PTHR11669:SF0">
    <property type="entry name" value="PROTEIN STICHEL-LIKE 2"/>
    <property type="match status" value="1"/>
</dbReference>
<comment type="caution">
    <text evidence="14">The sequence shown here is derived from an EMBL/GenBank/DDBJ whole genome shotgun (WGS) entry which is preliminary data.</text>
</comment>
<dbReference type="GO" id="GO:0006261">
    <property type="term" value="P:DNA-templated DNA replication"/>
    <property type="evidence" value="ECO:0007669"/>
    <property type="project" value="TreeGrafter"/>
</dbReference>
<evidence type="ECO:0000256" key="4">
    <source>
        <dbReference type="ARBA" id="ARBA00022695"/>
    </source>
</evidence>
<organism evidence="14 15">
    <name type="scientific">Lachnoanaerobaculum gingivalis</name>
    <dbReference type="NCBI Taxonomy" id="2490855"/>
    <lineage>
        <taxon>Bacteria</taxon>
        <taxon>Bacillati</taxon>
        <taxon>Bacillota</taxon>
        <taxon>Clostridia</taxon>
        <taxon>Lachnospirales</taxon>
        <taxon>Lachnospiraceae</taxon>
        <taxon>Lachnoanaerobaculum</taxon>
    </lineage>
</organism>
<dbReference type="RefSeq" id="WP_128674334.1">
    <property type="nucleotide sequence ID" value="NZ_RRCO01000004.1"/>
</dbReference>
<dbReference type="GO" id="GO:0003887">
    <property type="term" value="F:DNA-directed DNA polymerase activity"/>
    <property type="evidence" value="ECO:0007669"/>
    <property type="project" value="UniProtKB-KW"/>
</dbReference>
<dbReference type="InterPro" id="IPR012763">
    <property type="entry name" value="DNA_pol_III_sug/sutau_N"/>
</dbReference>
<evidence type="ECO:0000256" key="1">
    <source>
        <dbReference type="ARBA" id="ARBA00006360"/>
    </source>
</evidence>
<feature type="domain" description="AAA+ ATPase" evidence="13">
    <location>
        <begin position="37"/>
        <end position="179"/>
    </location>
</feature>
<dbReference type="SUPFAM" id="SSF52540">
    <property type="entry name" value="P-loop containing nucleoside triphosphate hydrolases"/>
    <property type="match status" value="1"/>
</dbReference>
<dbReference type="FunFam" id="3.40.50.300:FF:000014">
    <property type="entry name" value="DNA polymerase III subunit gamma/tau"/>
    <property type="match status" value="1"/>
</dbReference>
<keyword evidence="15" id="KW-1185">Reference proteome</keyword>
<dbReference type="PANTHER" id="PTHR11669">
    <property type="entry name" value="REPLICATION FACTOR C / DNA POLYMERASE III GAMMA-TAU SUBUNIT"/>
    <property type="match status" value="1"/>
</dbReference>
<accession>A0A3P3QXG6</accession>
<dbReference type="Pfam" id="PF13177">
    <property type="entry name" value="DNA_pol3_delta2"/>
    <property type="match status" value="1"/>
</dbReference>
<gene>
    <name evidence="14" type="primary">dnaX</name>
    <name evidence="14" type="ORF">EHV10_08820</name>
</gene>
<keyword evidence="5" id="KW-0235">DNA replication</keyword>
<dbReference type="SUPFAM" id="SSF48019">
    <property type="entry name" value="post-AAA+ oligomerization domain-like"/>
    <property type="match status" value="1"/>
</dbReference>
<dbReference type="Gene3D" id="1.20.272.10">
    <property type="match status" value="1"/>
</dbReference>
<evidence type="ECO:0000313" key="15">
    <source>
        <dbReference type="Proteomes" id="UP000272490"/>
    </source>
</evidence>
<keyword evidence="8" id="KW-0862">Zinc</keyword>
<evidence type="ECO:0000259" key="13">
    <source>
        <dbReference type="SMART" id="SM00382"/>
    </source>
</evidence>
<reference evidence="14 15" key="1">
    <citation type="submission" date="2018-11" db="EMBL/GenBank/DDBJ databases">
        <title>Genome sequencing of Lachnoanaerobaculum sp. KCOM 2030 (= ChDC B114).</title>
        <authorList>
            <person name="Kook J.-K."/>
            <person name="Park S.-N."/>
            <person name="Lim Y.K."/>
        </authorList>
    </citation>
    <scope>NUCLEOTIDE SEQUENCE [LARGE SCALE GENOMIC DNA]</scope>
    <source>
        <strain evidence="14 15">KCOM 2030</strain>
    </source>
</reference>
<keyword evidence="7" id="KW-0547">Nucleotide-binding</keyword>
<dbReference type="InterPro" id="IPR008921">
    <property type="entry name" value="DNA_pol3_clamp-load_cplx_C"/>
</dbReference>
<dbReference type="EC" id="2.7.7.7" evidence="2"/>
<dbReference type="CDD" id="cd18137">
    <property type="entry name" value="HLD_clamp_pol_III_gamma_tau"/>
    <property type="match status" value="1"/>
</dbReference>
<dbReference type="Proteomes" id="UP000272490">
    <property type="component" value="Unassembled WGS sequence"/>
</dbReference>
<dbReference type="InterPro" id="IPR022754">
    <property type="entry name" value="DNA_pol_III_gamma-3"/>
</dbReference>
<evidence type="ECO:0000256" key="7">
    <source>
        <dbReference type="ARBA" id="ARBA00022741"/>
    </source>
</evidence>
<evidence type="ECO:0000256" key="11">
    <source>
        <dbReference type="ARBA" id="ARBA00049244"/>
    </source>
</evidence>
<proteinExistence type="inferred from homology"/>
<protein>
    <recommendedName>
        <fullName evidence="2">DNA-directed DNA polymerase</fullName>
        <ecNumber evidence="2">2.7.7.7</ecNumber>
    </recommendedName>
</protein>
<evidence type="ECO:0000256" key="2">
    <source>
        <dbReference type="ARBA" id="ARBA00012417"/>
    </source>
</evidence>
<evidence type="ECO:0000256" key="3">
    <source>
        <dbReference type="ARBA" id="ARBA00022679"/>
    </source>
</evidence>
<dbReference type="Pfam" id="PF12169">
    <property type="entry name" value="DNA_pol3_gamma3"/>
    <property type="match status" value="1"/>
</dbReference>
<dbReference type="Gene3D" id="3.40.50.300">
    <property type="entry name" value="P-loop containing nucleotide triphosphate hydrolases"/>
    <property type="match status" value="1"/>
</dbReference>
<dbReference type="InterPro" id="IPR027417">
    <property type="entry name" value="P-loop_NTPase"/>
</dbReference>
<keyword evidence="10" id="KW-0239">DNA-directed DNA polymerase</keyword>
<dbReference type="OrthoDB" id="9810148at2"/>
<evidence type="ECO:0000313" key="14">
    <source>
        <dbReference type="EMBL" id="RRJ25013.1"/>
    </source>
</evidence>
<keyword evidence="6" id="KW-0479">Metal-binding</keyword>
<dbReference type="EMBL" id="RRCO01000004">
    <property type="protein sequence ID" value="RRJ25013.1"/>
    <property type="molecule type" value="Genomic_DNA"/>
</dbReference>
<dbReference type="InterPro" id="IPR050238">
    <property type="entry name" value="DNA_Rep/Repair_Clamp_Loader"/>
</dbReference>
<dbReference type="GO" id="GO:0003677">
    <property type="term" value="F:DNA binding"/>
    <property type="evidence" value="ECO:0007669"/>
    <property type="project" value="InterPro"/>
</dbReference>
<evidence type="ECO:0000256" key="5">
    <source>
        <dbReference type="ARBA" id="ARBA00022705"/>
    </source>
</evidence>
<comment type="catalytic activity">
    <reaction evidence="11">
        <text>DNA(n) + a 2'-deoxyribonucleoside 5'-triphosphate = DNA(n+1) + diphosphate</text>
        <dbReference type="Rhea" id="RHEA:22508"/>
        <dbReference type="Rhea" id="RHEA-COMP:17339"/>
        <dbReference type="Rhea" id="RHEA-COMP:17340"/>
        <dbReference type="ChEBI" id="CHEBI:33019"/>
        <dbReference type="ChEBI" id="CHEBI:61560"/>
        <dbReference type="ChEBI" id="CHEBI:173112"/>
        <dbReference type="EC" id="2.7.7.7"/>
    </reaction>
</comment>
<dbReference type="InterPro" id="IPR003593">
    <property type="entry name" value="AAA+_ATPase"/>
</dbReference>
<dbReference type="Pfam" id="PF22608">
    <property type="entry name" value="DNAX_ATPase_lid"/>
    <property type="match status" value="1"/>
</dbReference>
<keyword evidence="3 14" id="KW-0808">Transferase</keyword>
<dbReference type="CDD" id="cd00009">
    <property type="entry name" value="AAA"/>
    <property type="match status" value="1"/>
</dbReference>
<dbReference type="PRINTS" id="PR00300">
    <property type="entry name" value="CLPPROTEASEA"/>
</dbReference>
<dbReference type="GO" id="GO:0046872">
    <property type="term" value="F:metal ion binding"/>
    <property type="evidence" value="ECO:0007669"/>
    <property type="project" value="UniProtKB-KW"/>
</dbReference>
<dbReference type="InterPro" id="IPR001270">
    <property type="entry name" value="ClpA/B"/>
</dbReference>
<sequence length="519" mass="58590">MAYTALYRKFRPSNFDEVVGQEAITRTLKNQLKTGRISHAYLFCGTRGTGKTSIAKIMARALNCENPTDAGPCNECPTCKSILSEASINVVEIDAASNNGVDNIRDIKEQVQYPPTFGKYKVFIIDEVHMLSTGAFNALLKTLEEPPQYVIFILATTEVHKLPVTVLSRCQRYDFKRIGIDTISERLKSLCKSEGVDIEDRALEYIAKSADGAMRDALSLLDECISFLQNEKISYEAVLDILGASDISVFNELLDGVLEGNTIEVLNLLNNSIIDGKEIGQFVTDFLWYLRNILILKSTQNDSSLVDMSEQNLQNLKEKANIVSKETLMRYIRNLSELSNKLKTATQKRVVAELEFIRLMTPEMEDNLDSVLDRLARLESGVRPVNSVQRNPEEKADIPIEDEVIELPKATYDDFMAIKKEWNSIVEHLGGKAGSVYKEAEIEPVKEGGIDVIFFNKMFYDMGNKETTILDLRTFLSEKYGKDIAIRISLRENKVVRNTRYVSIDEIKSVINTDIIIEQ</sequence>
<evidence type="ECO:0000256" key="6">
    <source>
        <dbReference type="ARBA" id="ARBA00022723"/>
    </source>
</evidence>
<dbReference type="SMART" id="SM00382">
    <property type="entry name" value="AAA"/>
    <property type="match status" value="1"/>
</dbReference>
<evidence type="ECO:0000256" key="10">
    <source>
        <dbReference type="ARBA" id="ARBA00022932"/>
    </source>
</evidence>
<dbReference type="GO" id="GO:0005524">
    <property type="term" value="F:ATP binding"/>
    <property type="evidence" value="ECO:0007669"/>
    <property type="project" value="UniProtKB-KW"/>
</dbReference>
<dbReference type="FunFam" id="1.10.8.60:FF:000013">
    <property type="entry name" value="DNA polymerase III subunit gamma/tau"/>
    <property type="match status" value="1"/>
</dbReference>
<dbReference type="InterPro" id="IPR045085">
    <property type="entry name" value="HLD_clamp_pol_III_gamma_tau"/>
</dbReference>
<name>A0A3P3QXG6_9FIRM</name>
<dbReference type="NCBIfam" id="NF004046">
    <property type="entry name" value="PRK05563.1"/>
    <property type="match status" value="1"/>
</dbReference>
<feature type="coiled-coil region" evidence="12">
    <location>
        <begin position="306"/>
        <end position="355"/>
    </location>
</feature>